<accession>A0ABP3U3H8</accession>
<dbReference type="RefSeq" id="WP_343768715.1">
    <property type="nucleotide sequence ID" value="NZ_BAAACF010000001.1"/>
</dbReference>
<dbReference type="Proteomes" id="UP001500339">
    <property type="component" value="Unassembled WGS sequence"/>
</dbReference>
<evidence type="ECO:0000313" key="1">
    <source>
        <dbReference type="EMBL" id="GAA0723672.1"/>
    </source>
</evidence>
<proteinExistence type="predicted"/>
<keyword evidence="2" id="KW-1185">Reference proteome</keyword>
<comment type="caution">
    <text evidence="1">The sequence shown here is derived from an EMBL/GenBank/DDBJ whole genome shotgun (WGS) entry which is preliminary data.</text>
</comment>
<gene>
    <name evidence="1" type="ORF">GCM10008905_16570</name>
</gene>
<organism evidence="1 2">
    <name type="scientific">Clostridium malenominatum</name>
    <dbReference type="NCBI Taxonomy" id="1539"/>
    <lineage>
        <taxon>Bacteria</taxon>
        <taxon>Bacillati</taxon>
        <taxon>Bacillota</taxon>
        <taxon>Clostridia</taxon>
        <taxon>Eubacteriales</taxon>
        <taxon>Clostridiaceae</taxon>
        <taxon>Clostridium</taxon>
    </lineage>
</organism>
<reference evidence="2" key="1">
    <citation type="journal article" date="2019" name="Int. J. Syst. Evol. Microbiol.">
        <title>The Global Catalogue of Microorganisms (GCM) 10K type strain sequencing project: providing services to taxonomists for standard genome sequencing and annotation.</title>
        <authorList>
            <consortium name="The Broad Institute Genomics Platform"/>
            <consortium name="The Broad Institute Genome Sequencing Center for Infectious Disease"/>
            <person name="Wu L."/>
            <person name="Ma J."/>
        </authorList>
    </citation>
    <scope>NUCLEOTIDE SEQUENCE [LARGE SCALE GENOMIC DNA]</scope>
    <source>
        <strain evidence="2">JCM 1405</strain>
    </source>
</reference>
<sequence length="280" mass="30899">MANIIVPEVFKGIVTAKFKEKVKLLNLAVDMGDVPEFSQVGDTIHFPKFKTLDITKMKEMVKGDILDVTELEQEDSTATIKQVGFASRVYDIVDLTAFGNHVDENGAQHSKIFARKLDTDLASEAQQTLLKVATVDGVSVTNVELSNAMAMFEDEIDTEEFAGIVINSRIVNSFYSMPEFVDKAKTYVADGSGIVVGGLLGYWRGIPVYVANHGTYDNVKNECITYIIKKGALGYKMKRDINIELERIAKAKATDVVTDMIYAVKLLADDGLVVLRKTIV</sequence>
<evidence type="ECO:0000313" key="2">
    <source>
        <dbReference type="Proteomes" id="UP001500339"/>
    </source>
</evidence>
<protein>
    <submittedName>
        <fullName evidence="1">N4-gp56 family major capsid protein</fullName>
    </submittedName>
</protein>
<dbReference type="EMBL" id="BAAACF010000001">
    <property type="protein sequence ID" value="GAA0723672.1"/>
    <property type="molecule type" value="Genomic_DNA"/>
</dbReference>
<name>A0ABP3U3H8_9CLOT</name>